<dbReference type="Pfam" id="PF13566">
    <property type="entry name" value="DUF4130"/>
    <property type="match status" value="1"/>
</dbReference>
<feature type="domain" description="DUF4130" evidence="1">
    <location>
        <begin position="90"/>
        <end position="233"/>
    </location>
</feature>
<dbReference type="InterPro" id="IPR023875">
    <property type="entry name" value="DNA_repair_put"/>
</dbReference>
<comment type="caution">
    <text evidence="2">The sequence shown here is derived from an EMBL/GenBank/DDBJ whole genome shotgun (WGS) entry which is preliminary data.</text>
</comment>
<gene>
    <name evidence="2" type="ORF">C0197_05945</name>
</gene>
<reference evidence="2 3" key="1">
    <citation type="submission" date="2018-01" db="EMBL/GenBank/DDBJ databases">
        <title>Metagenomic assembled genomes from two thermal pools in the Uzon Caldera, Kamchatka, Russia.</title>
        <authorList>
            <person name="Wilkins L."/>
            <person name="Ettinger C."/>
        </authorList>
    </citation>
    <scope>NUCLEOTIDE SEQUENCE [LARGE SCALE GENOMIC DNA]</scope>
    <source>
        <strain evidence="2">ZAV-15</strain>
    </source>
</reference>
<feature type="non-terminal residue" evidence="2">
    <location>
        <position position="233"/>
    </location>
</feature>
<dbReference type="AlphaFoldDB" id="A0A2N7PI94"/>
<dbReference type="NCBIfam" id="TIGR03915">
    <property type="entry name" value="SAM_7_link_chp"/>
    <property type="match status" value="1"/>
</dbReference>
<dbReference type="EMBL" id="PNIE01000090">
    <property type="protein sequence ID" value="PMP61289.1"/>
    <property type="molecule type" value="Genomic_DNA"/>
</dbReference>
<dbReference type="InterPro" id="IPR025404">
    <property type="entry name" value="DUF4130"/>
</dbReference>
<name>A0A2N7PI94_9BACT</name>
<evidence type="ECO:0000313" key="3">
    <source>
        <dbReference type="Proteomes" id="UP000235731"/>
    </source>
</evidence>
<accession>A0A2N7PI94</accession>
<evidence type="ECO:0000313" key="2">
    <source>
        <dbReference type="EMBL" id="PMP61289.1"/>
    </source>
</evidence>
<evidence type="ECO:0000259" key="1">
    <source>
        <dbReference type="Pfam" id="PF13566"/>
    </source>
</evidence>
<proteinExistence type="predicted"/>
<organism evidence="2 3">
    <name type="scientific">Caldimicrobium thiodismutans</name>
    <dbReference type="NCBI Taxonomy" id="1653476"/>
    <lineage>
        <taxon>Bacteria</taxon>
        <taxon>Pseudomonadati</taxon>
        <taxon>Thermodesulfobacteriota</taxon>
        <taxon>Thermodesulfobacteria</taxon>
        <taxon>Thermodesulfobacteriales</taxon>
        <taxon>Thermodesulfobacteriaceae</taxon>
        <taxon>Caldimicrobium</taxon>
    </lineage>
</organism>
<sequence length="233" mass="28080">MQIVLYDGTPFSFLTLLYEYVLEKREEPIPKIYNLLLRKERAGLFTKEISPDYNKALKLKEILRAHLGEPFLKRLYHFYLCDSAFLEETLIKGLRRALENPEIVSHITDEDFGKLARAEKELFRERHRWLGMLRFIEVTKGILLAVYEPKFNTTPLLTSHFMKRFPQERFIIFDSLRKILFSYRVFNEKEIFFGRVENFEFEIAENDAFIELFKTYFDNISIPERKSLKRQRQ</sequence>
<protein>
    <recommendedName>
        <fullName evidence="1">DUF4130 domain-containing protein</fullName>
    </recommendedName>
</protein>
<dbReference type="Proteomes" id="UP000235731">
    <property type="component" value="Unassembled WGS sequence"/>
</dbReference>